<reference evidence="7 9" key="1">
    <citation type="submission" date="2015-02" db="EMBL/GenBank/DDBJ databases">
        <authorList>
            <person name="Chooi Y.-H."/>
        </authorList>
    </citation>
    <scope>NUCLEOTIDE SEQUENCE [LARGE SCALE GENOMIC DNA]</scope>
    <source>
        <strain evidence="7">E3</strain>
    </source>
</reference>
<dbReference type="Gene3D" id="1.20.1250.20">
    <property type="entry name" value="MFS general substrate transporter like domains"/>
    <property type="match status" value="1"/>
</dbReference>
<name>A0A0G4IM64_PLABS</name>
<dbReference type="GO" id="GO:0022857">
    <property type="term" value="F:transmembrane transporter activity"/>
    <property type="evidence" value="ECO:0007669"/>
    <property type="project" value="InterPro"/>
</dbReference>
<feature type="transmembrane region" description="Helical" evidence="6">
    <location>
        <begin position="268"/>
        <end position="290"/>
    </location>
</feature>
<dbReference type="SUPFAM" id="SSF103473">
    <property type="entry name" value="MFS general substrate transporter"/>
    <property type="match status" value="1"/>
</dbReference>
<evidence type="ECO:0000313" key="8">
    <source>
        <dbReference type="EMBL" id="SPQ99173.1"/>
    </source>
</evidence>
<dbReference type="PANTHER" id="PTHR23513">
    <property type="entry name" value="INTEGRAL MEMBRANE EFFLUX PROTEIN-RELATED"/>
    <property type="match status" value="1"/>
</dbReference>
<keyword evidence="9" id="KW-1185">Reference proteome</keyword>
<keyword evidence="5 6" id="KW-0472">Membrane</keyword>
<evidence type="ECO:0000256" key="5">
    <source>
        <dbReference type="ARBA" id="ARBA00023136"/>
    </source>
</evidence>
<dbReference type="Proteomes" id="UP000290189">
    <property type="component" value="Unassembled WGS sequence"/>
</dbReference>
<dbReference type="CDD" id="cd06173">
    <property type="entry name" value="MFS_MefA_like"/>
    <property type="match status" value="1"/>
</dbReference>
<evidence type="ECO:0000256" key="6">
    <source>
        <dbReference type="SAM" id="Phobius"/>
    </source>
</evidence>
<dbReference type="GO" id="GO:0005886">
    <property type="term" value="C:plasma membrane"/>
    <property type="evidence" value="ECO:0007669"/>
    <property type="project" value="UniProtKB-SubCell"/>
</dbReference>
<evidence type="ECO:0000256" key="3">
    <source>
        <dbReference type="ARBA" id="ARBA00022692"/>
    </source>
</evidence>
<dbReference type="PANTHER" id="PTHR23513:SF6">
    <property type="entry name" value="MAJOR FACILITATOR SUPERFAMILY ASSOCIATED DOMAIN-CONTAINING PROTEIN"/>
    <property type="match status" value="1"/>
</dbReference>
<dbReference type="InterPro" id="IPR036259">
    <property type="entry name" value="MFS_trans_sf"/>
</dbReference>
<feature type="transmembrane region" description="Helical" evidence="6">
    <location>
        <begin position="181"/>
        <end position="202"/>
    </location>
</feature>
<dbReference type="Proteomes" id="UP000039324">
    <property type="component" value="Unassembled WGS sequence"/>
</dbReference>
<keyword evidence="8" id="KW-0496">Mitochondrion</keyword>
<dbReference type="EMBL" id="OVEO01000011">
    <property type="protein sequence ID" value="SPQ99173.1"/>
    <property type="molecule type" value="Genomic_DNA"/>
</dbReference>
<evidence type="ECO:0000313" key="7">
    <source>
        <dbReference type="EMBL" id="CEO96239.1"/>
    </source>
</evidence>
<protein>
    <recommendedName>
        <fullName evidence="11">Major facilitator superfamily (MFS) profile domain-containing protein</fullName>
    </recommendedName>
</protein>
<organism evidence="7 9">
    <name type="scientific">Plasmodiophora brassicae</name>
    <name type="common">Clubroot disease agent</name>
    <dbReference type="NCBI Taxonomy" id="37360"/>
    <lineage>
        <taxon>Eukaryota</taxon>
        <taxon>Sar</taxon>
        <taxon>Rhizaria</taxon>
        <taxon>Endomyxa</taxon>
        <taxon>Phytomyxea</taxon>
        <taxon>Plasmodiophorida</taxon>
        <taxon>Plasmodiophoridae</taxon>
        <taxon>Plasmodiophora</taxon>
    </lineage>
</organism>
<proteinExistence type="predicted"/>
<feature type="transmembrane region" description="Helical" evidence="6">
    <location>
        <begin position="56"/>
        <end position="74"/>
    </location>
</feature>
<dbReference type="EMBL" id="CDSF01000057">
    <property type="protein sequence ID" value="CEO96239.1"/>
    <property type="molecule type" value="Genomic_DNA"/>
</dbReference>
<evidence type="ECO:0000313" key="9">
    <source>
        <dbReference type="Proteomes" id="UP000039324"/>
    </source>
</evidence>
<keyword evidence="3 6" id="KW-0812">Transmembrane</keyword>
<keyword evidence="2" id="KW-1003">Cell membrane</keyword>
<sequence>MGVAAGAEPGGVGRLAGPSAFWMLWASQIVSLLGTDMTRFALRLWAFREADEMSDFAWLTFFAEAPSLLLSPVAGLVADRLPRKSVMAVSDALSMASNVALFLMYQSGTMTLSGLYVANAIQSICNSFQWPAFIATMTTLIPKKDLVRYGALNEAIPALVMLFAPSIAAGVLSSTNNDIRIVFYIEFASFVVGFVILVGAALPRQQQLGKQHVAVADIQHDLIEPFAFLRRRSGLCLLMAFLFLTNFSAGINQVLMTPMILGFASGSALGIILTASGLGGIAGSVLLSMYGGPSNNAAGMLVGCMAQGVLLAASGLFANSIAIVTIAFVYMMVIPTVRVCRQAIFQKKTPPEMLGRVFSIQRAIQRAALPLSAVVSGALADVFEPYLIDRHAPLANSIGAVVGVGKGRGIALIFILLGVGLLTASVAAYCYEPLRCIELHLPDCKPLSVVDDDGASAKAKQR</sequence>
<evidence type="ECO:0000256" key="1">
    <source>
        <dbReference type="ARBA" id="ARBA00004651"/>
    </source>
</evidence>
<feature type="transmembrane region" description="Helical" evidence="6">
    <location>
        <begin position="408"/>
        <end position="431"/>
    </location>
</feature>
<reference evidence="8 10" key="2">
    <citation type="submission" date="2018-03" db="EMBL/GenBank/DDBJ databases">
        <authorList>
            <person name="Fogelqvist J."/>
        </authorList>
    </citation>
    <scope>NUCLEOTIDE SEQUENCE [LARGE SCALE GENOMIC DNA]</scope>
</reference>
<gene>
    <name evidence="7" type="ORF">PBRA_004910</name>
    <name evidence="8" type="ORF">PLBR_LOCUS6388</name>
</gene>
<feature type="transmembrane region" description="Helical" evidence="6">
    <location>
        <begin position="15"/>
        <end position="35"/>
    </location>
</feature>
<feature type="transmembrane region" description="Helical" evidence="6">
    <location>
        <begin position="235"/>
        <end position="256"/>
    </location>
</feature>
<dbReference type="OMA" id="QPMILAR"/>
<accession>A0A0G4IM64</accession>
<dbReference type="OrthoDB" id="10265235at2759"/>
<keyword evidence="4 6" id="KW-1133">Transmembrane helix</keyword>
<dbReference type="InterPro" id="IPR011701">
    <property type="entry name" value="MFS"/>
</dbReference>
<evidence type="ECO:0000313" key="10">
    <source>
        <dbReference type="Proteomes" id="UP000290189"/>
    </source>
</evidence>
<feature type="transmembrane region" description="Helical" evidence="6">
    <location>
        <begin position="155"/>
        <end position="175"/>
    </location>
</feature>
<evidence type="ECO:0000256" key="2">
    <source>
        <dbReference type="ARBA" id="ARBA00022475"/>
    </source>
</evidence>
<dbReference type="AlphaFoldDB" id="A0A0G4IM64"/>
<evidence type="ECO:0008006" key="11">
    <source>
        <dbReference type="Google" id="ProtNLM"/>
    </source>
</evidence>
<evidence type="ECO:0000256" key="4">
    <source>
        <dbReference type="ARBA" id="ARBA00022989"/>
    </source>
</evidence>
<dbReference type="Pfam" id="PF07690">
    <property type="entry name" value="MFS_1"/>
    <property type="match status" value="1"/>
</dbReference>
<geneLocation type="mitochondrion" evidence="8"/>
<comment type="subcellular location">
    <subcellularLocation>
        <location evidence="1">Cell membrane</location>
        <topology evidence="1">Multi-pass membrane protein</topology>
    </subcellularLocation>
</comment>